<dbReference type="AlphaFoldDB" id="E8ZJB3"/>
<keyword evidence="2" id="KW-1185">Reference proteome</keyword>
<protein>
    <submittedName>
        <fullName evidence="1">Uncharacterized protein</fullName>
    </submittedName>
</protein>
<dbReference type="EMBL" id="FR773153">
    <property type="protein sequence ID" value="CBY93234.1"/>
    <property type="molecule type" value="Genomic_DNA"/>
</dbReference>
<dbReference type="Proteomes" id="UP000008637">
    <property type="component" value="Chromosome"/>
</dbReference>
<sequence>MGTLAKLLLSRKVATSVFSLSSVAAASYWYLTRIKSPSNVGEMLASAGFKNLLSEASKVDWDKVLEAYKKAPKSEQLDGVEYEESSSGQKPTDDELKEKITGGCKVIMDSENMDKKNLDLGMAWCVVPTNVKEIVEKNGYKFLDYSGSGDDGKWQTKLNQFKKDKPNKTDVTVDKIKSSCKELAEAPTHNKSFNKAVDVAKSYCSEKVS</sequence>
<dbReference type="HOGENOM" id="CLU_1303766_0_0_14"/>
<evidence type="ECO:0000313" key="1">
    <source>
        <dbReference type="EMBL" id="CBY93234.1"/>
    </source>
</evidence>
<gene>
    <name evidence="1" type="ORF">HF1_12260</name>
</gene>
<name>E8ZJB3_MYCHL</name>
<dbReference type="OrthoDB" id="9823764at2"/>
<evidence type="ECO:0000313" key="2">
    <source>
        <dbReference type="Proteomes" id="UP000008637"/>
    </source>
</evidence>
<organism evidence="1 2">
    <name type="scientific">Mycoplasma haemofelis (strain Langford 1)</name>
    <name type="common">Haemobartonella felis</name>
    <dbReference type="NCBI Taxonomy" id="941640"/>
    <lineage>
        <taxon>Bacteria</taxon>
        <taxon>Bacillati</taxon>
        <taxon>Mycoplasmatota</taxon>
        <taxon>Mollicutes</taxon>
        <taxon>Mycoplasmataceae</taxon>
        <taxon>Mycoplasma</taxon>
    </lineage>
</organism>
<reference evidence="1 2" key="1">
    <citation type="journal article" date="2011" name="J. Bacteriol.">
        <title>Complete genome sequence of Mycoplasma haemofelis, a hemotropic mycoplasma.</title>
        <authorList>
            <person name="Barker E.N."/>
            <person name="Helps C.R."/>
            <person name="Peters I.R."/>
            <person name="Darby A.C."/>
            <person name="Radford A.D."/>
            <person name="Tasker S."/>
        </authorList>
    </citation>
    <scope>NUCLEOTIDE SEQUENCE [LARGE SCALE GENOMIC DNA]</scope>
    <source>
        <strain evidence="1 2">Langford 1</strain>
    </source>
</reference>
<proteinExistence type="predicted"/>
<dbReference type="KEGG" id="mha:HF1_12260"/>
<accession>E8ZJB3</accession>